<dbReference type="EMBL" id="WXYO01000007">
    <property type="protein sequence ID" value="NAS13386.1"/>
    <property type="molecule type" value="Genomic_DNA"/>
</dbReference>
<gene>
    <name evidence="2" type="ORF">GTQ38_15340</name>
</gene>
<proteinExistence type="predicted"/>
<reference evidence="2 3" key="1">
    <citation type="submission" date="2020-01" db="EMBL/GenBank/DDBJ databases">
        <title>Bacteria diversity of Porities sp.</title>
        <authorList>
            <person name="Wang G."/>
        </authorList>
    </citation>
    <scope>NUCLEOTIDE SEQUENCE [LARGE SCALE GENOMIC DNA]</scope>
    <source>
        <strain evidence="2 3">R33</strain>
    </source>
</reference>
<dbReference type="Gene3D" id="3.30.530.20">
    <property type="match status" value="1"/>
</dbReference>
<sequence>MKILKYVLLFLVIVALALGIYAYFQPSEYEFSRTRVLKAPAEIVYANVDDYKLWETWGPWHEQDPSIVATYNEKTKGPGVSYSWTSDQGDGKATRVEAVPYESLSDDLDFGGMGKATAFWKFNPVEGGTEVTWGMRADNTPYIMKFFSAISGGYENMMGPMYERGLEKLDSISQIQAAEYAEMMNASSHSEVSKKPMDTQKFIGYAHSAKIADSDGMKNIFETSMPKAGMYAAEKGLEAGEYVPGAIYTKWDEEKGETDFIVGLFLMKDVAAADGMESVKLPKGDVVMVSKFGNYGVGDDEAHGAIASYIAENKLTINGPIYTMFVNDPTTVKPNEIQTDIYYPVK</sequence>
<keyword evidence="3" id="KW-1185">Reference proteome</keyword>
<dbReference type="Pfam" id="PF10604">
    <property type="entry name" value="Polyketide_cyc2"/>
    <property type="match status" value="1"/>
</dbReference>
<evidence type="ECO:0000313" key="2">
    <source>
        <dbReference type="EMBL" id="NAS13386.1"/>
    </source>
</evidence>
<dbReference type="Gene3D" id="3.20.80.10">
    <property type="entry name" value="Regulatory factor, effector binding domain"/>
    <property type="match status" value="1"/>
</dbReference>
<dbReference type="InterPro" id="IPR023393">
    <property type="entry name" value="START-like_dom_sf"/>
</dbReference>
<dbReference type="InterPro" id="IPR019587">
    <property type="entry name" value="Polyketide_cyclase/dehydratase"/>
</dbReference>
<comment type="caution">
    <text evidence="2">The sequence shown here is derived from an EMBL/GenBank/DDBJ whole genome shotgun (WGS) entry which is preliminary data.</text>
</comment>
<dbReference type="Proteomes" id="UP000475249">
    <property type="component" value="Unassembled WGS sequence"/>
</dbReference>
<feature type="domain" description="AraC effector-binding" evidence="1">
    <location>
        <begin position="190"/>
        <end position="346"/>
    </location>
</feature>
<organism evidence="2 3">
    <name type="scientific">Poritiphilus flavus</name>
    <dbReference type="NCBI Taxonomy" id="2697053"/>
    <lineage>
        <taxon>Bacteria</taxon>
        <taxon>Pseudomonadati</taxon>
        <taxon>Bacteroidota</taxon>
        <taxon>Flavobacteriia</taxon>
        <taxon>Flavobacteriales</taxon>
        <taxon>Flavobacteriaceae</taxon>
        <taxon>Poritiphilus</taxon>
    </lineage>
</organism>
<dbReference type="SUPFAM" id="SSF55136">
    <property type="entry name" value="Probable bacterial effector-binding domain"/>
    <property type="match status" value="1"/>
</dbReference>
<dbReference type="SUPFAM" id="SSF55961">
    <property type="entry name" value="Bet v1-like"/>
    <property type="match status" value="1"/>
</dbReference>
<dbReference type="InterPro" id="IPR029442">
    <property type="entry name" value="GyrI-like"/>
</dbReference>
<dbReference type="SMART" id="SM00871">
    <property type="entry name" value="AraC_E_bind"/>
    <property type="match status" value="1"/>
</dbReference>
<evidence type="ECO:0000313" key="3">
    <source>
        <dbReference type="Proteomes" id="UP000475249"/>
    </source>
</evidence>
<protein>
    <recommendedName>
        <fullName evidence="1">AraC effector-binding domain-containing protein</fullName>
    </recommendedName>
</protein>
<dbReference type="AlphaFoldDB" id="A0A6L9EF77"/>
<dbReference type="InterPro" id="IPR011256">
    <property type="entry name" value="Reg_factor_effector_dom_sf"/>
</dbReference>
<dbReference type="CDD" id="cd07818">
    <property type="entry name" value="SRPBCC_1"/>
    <property type="match status" value="1"/>
</dbReference>
<accession>A0A6L9EF77</accession>
<name>A0A6L9EF77_9FLAO</name>
<dbReference type="RefSeq" id="WP_161436432.1">
    <property type="nucleotide sequence ID" value="NZ_WXYO01000007.1"/>
</dbReference>
<dbReference type="InterPro" id="IPR010499">
    <property type="entry name" value="AraC_E-bd"/>
</dbReference>
<dbReference type="Pfam" id="PF06445">
    <property type="entry name" value="GyrI-like"/>
    <property type="match status" value="1"/>
</dbReference>
<evidence type="ECO:0000259" key="1">
    <source>
        <dbReference type="SMART" id="SM00871"/>
    </source>
</evidence>